<accession>A0ABM1SW93</accession>
<evidence type="ECO:0000256" key="3">
    <source>
        <dbReference type="ARBA" id="ARBA00029872"/>
    </source>
</evidence>
<protein>
    <recommendedName>
        <fullName evidence="3">N-terminal acetyltransferase B complex subunit MDM20 homolog</fullName>
    </recommendedName>
</protein>
<dbReference type="Proteomes" id="UP000694941">
    <property type="component" value="Unplaced"/>
</dbReference>
<dbReference type="Gene3D" id="1.25.40.1040">
    <property type="match status" value="2"/>
</dbReference>
<dbReference type="InterPro" id="IPR019183">
    <property type="entry name" value="NAA25_NatB_aux_su"/>
</dbReference>
<dbReference type="SUPFAM" id="SSF48452">
    <property type="entry name" value="TPR-like"/>
    <property type="match status" value="1"/>
</dbReference>
<dbReference type="PANTHER" id="PTHR22767:SF3">
    <property type="entry name" value="N-ALPHA-ACETYLTRANSFERASE 25, NATB AUXILIARY SUBUNIT"/>
    <property type="match status" value="1"/>
</dbReference>
<dbReference type="InterPro" id="IPR011990">
    <property type="entry name" value="TPR-like_helical_dom_sf"/>
</dbReference>
<feature type="compositionally biased region" description="Polar residues" evidence="4">
    <location>
        <begin position="1"/>
        <end position="23"/>
    </location>
</feature>
<dbReference type="Pfam" id="PF09797">
    <property type="entry name" value="NatB_MDM20"/>
    <property type="match status" value="1"/>
</dbReference>
<evidence type="ECO:0000256" key="1">
    <source>
        <dbReference type="ARBA" id="ARBA00006298"/>
    </source>
</evidence>
<name>A0ABM1SW93_LIMPO</name>
<dbReference type="PANTHER" id="PTHR22767">
    <property type="entry name" value="N-TERMINAL ACETYLTRANSFERASE-RELATED"/>
    <property type="match status" value="1"/>
</dbReference>
<dbReference type="GeneID" id="106464467"/>
<evidence type="ECO:0000256" key="2">
    <source>
        <dbReference type="ARBA" id="ARBA00022803"/>
    </source>
</evidence>
<organism evidence="5 6">
    <name type="scientific">Limulus polyphemus</name>
    <name type="common">Atlantic horseshoe crab</name>
    <dbReference type="NCBI Taxonomy" id="6850"/>
    <lineage>
        <taxon>Eukaryota</taxon>
        <taxon>Metazoa</taxon>
        <taxon>Ecdysozoa</taxon>
        <taxon>Arthropoda</taxon>
        <taxon>Chelicerata</taxon>
        <taxon>Merostomata</taxon>
        <taxon>Xiphosura</taxon>
        <taxon>Limulidae</taxon>
        <taxon>Limulus</taxon>
    </lineage>
</organism>
<feature type="region of interest" description="Disordered" evidence="4">
    <location>
        <begin position="1"/>
        <end position="24"/>
    </location>
</feature>
<comment type="similarity">
    <text evidence="1">Belongs to the MDM20/NAA25 family.</text>
</comment>
<keyword evidence="2" id="KW-0802">TPR repeat</keyword>
<sequence length="895" mass="103021">MSQEENQEMSTDNNMAARSTDSSVNERRLRPIYDCLDNGNNKKALQEAEKLLKKQKDFQCAKVLKALALIRLGRQDESLSTLKEVHQEGPTDDATLQAMTICYRELQKPELIDLTFLLNIFVQLYLMILNLQDKYEEALKVLDGPLGEKVVSHLDVLPRKRAELLTQLGRWPEVNSTYKKLIMTSPDQWSYYIEYFNSVAKLVDLEWRPDEESSLDPPVDYTFDMAAEFIMTLLKTQRDHPALLDHFRGPHLAKLELAFWIQRRENSSISPLGNIVDLLVTYFEKFGAKGSCFLDMVRVVDSFSLTEEEKFQVLERIKFSLSSNGREVKLPDNVKEMQRHLCYVQLCHYFGHHENYLEEDKLKLAVCLYERYTHGLQFGKELLSTDFKPSDNYALLAAHILIDMWKDKEDEKFLTQALVMLETALKNSPSNFQIKLLLLNLYNIIGAVGASHALYESLDIKHVQQETLGYLITNHLAACAHFSTASTVLATALRFFTSNFKDTVDFLISCYKFGSFAKIQQIVEFREKLNNSVQYTSVAIERNILDLLLESKSHQTTRFVIGLMEVDPEKDKIEWDKLCDNRDLALFRMWNNKHVKAMEDLKSVSLQEQVKWIKLRHLIVRAIKAAFDLTKTQAESNHSEISNGEKRGVQEVLEELLTSLKEYLGNIDSKILTYRQVPVQAPAPTRLKYYLQGYYLQVLVSLIEYILYLQQLVEGSQSSQAKLEEQLKNAVMESLQGIFLRIQLETLSRISEKKVESMRKTLEELVNAVETLSLSMVLVNIGHTLLKPAKLLHTKKGKKKKDSCLSIGVDTFQSFNELVAGMEQATLSLQQMLQQLDVTLVGAHLEATALNDQEEGQEIVKDIREKINKSYQVSVRELNDILYTKIKYIQTLKLW</sequence>
<gene>
    <name evidence="6" type="primary">LOC106464467</name>
</gene>
<reference evidence="6" key="1">
    <citation type="submission" date="2025-08" db="UniProtKB">
        <authorList>
            <consortium name="RefSeq"/>
        </authorList>
    </citation>
    <scope>IDENTIFICATION</scope>
    <source>
        <tissue evidence="6">Muscle</tissue>
    </source>
</reference>
<proteinExistence type="inferred from homology"/>
<evidence type="ECO:0000256" key="4">
    <source>
        <dbReference type="SAM" id="MobiDB-lite"/>
    </source>
</evidence>
<evidence type="ECO:0000313" key="6">
    <source>
        <dbReference type="RefSeq" id="XP_022247899.1"/>
    </source>
</evidence>
<keyword evidence="5" id="KW-1185">Reference proteome</keyword>
<dbReference type="RefSeq" id="XP_022247899.1">
    <property type="nucleotide sequence ID" value="XM_022392191.1"/>
</dbReference>
<evidence type="ECO:0000313" key="5">
    <source>
        <dbReference type="Proteomes" id="UP000694941"/>
    </source>
</evidence>